<evidence type="ECO:0000313" key="5">
    <source>
        <dbReference type="Proteomes" id="UP001596098"/>
    </source>
</evidence>
<keyword evidence="4" id="KW-0121">Carboxypeptidase</keyword>
<accession>A0ABW1R037</accession>
<evidence type="ECO:0000256" key="2">
    <source>
        <dbReference type="ARBA" id="ARBA00022801"/>
    </source>
</evidence>
<sequence length="484" mass="49409">MSRRDQRNGTRGSRRAPRRVAIWAPTVLVVGVLGVAVAADHFAWGPRYLGWTSDAVSDGPVAAPEILGLGAVPTAPAVADEAPEAALDAAAIRKATRSALRDDSLGKHVVSLVATLDGTPVFSSGDDRLTPASTAKILTGVAALETLGPDHRFTTSVEVGADVDEIVLVGGGDPYLRAEPAPNGSFPEQADLTTLAFETATALTERGTTSVKLSYDASLFTGPADNPEWEAGYVGEEVVSPISALWVDRGVDPDSGRRVPDSAAAAAQVFADALEKRGVSVSGPQSGEVAADAEVLASVDSAPVSQIVERVLEVSDNEGAEVLSRHVGIAVEDDGSFVAGSESVLSTLTELGVDVSGDVLLDGSGLSRKNHLSATTLVAALALAASDDDPRLRPAIDGLPVAGFTGSLNSRFDVAADDGLGKVRAKTGTLTGVHVLAGITTDAAGVPMLFVVGADKVPVEKTLQARATLDQFAAALAGCVCSPS</sequence>
<dbReference type="GO" id="GO:0009002">
    <property type="term" value="F:serine-type D-Ala-D-Ala carboxypeptidase activity"/>
    <property type="evidence" value="ECO:0007669"/>
    <property type="project" value="UniProtKB-EC"/>
</dbReference>
<dbReference type="PANTHER" id="PTHR30023:SF0">
    <property type="entry name" value="PENICILLIN-SENSITIVE CARBOXYPEPTIDASE A"/>
    <property type="match status" value="1"/>
</dbReference>
<evidence type="ECO:0000313" key="4">
    <source>
        <dbReference type="EMBL" id="MFC6153960.1"/>
    </source>
</evidence>
<keyword evidence="2 4" id="KW-0378">Hydrolase</keyword>
<dbReference type="SUPFAM" id="SSF56601">
    <property type="entry name" value="beta-lactamase/transpeptidase-like"/>
    <property type="match status" value="1"/>
</dbReference>
<keyword evidence="3" id="KW-0812">Transmembrane</keyword>
<comment type="caution">
    <text evidence="4">The sequence shown here is derived from an EMBL/GenBank/DDBJ whole genome shotgun (WGS) entry which is preliminary data.</text>
</comment>
<feature type="transmembrane region" description="Helical" evidence="3">
    <location>
        <begin position="20"/>
        <end position="39"/>
    </location>
</feature>
<evidence type="ECO:0000256" key="3">
    <source>
        <dbReference type="SAM" id="Phobius"/>
    </source>
</evidence>
<comment type="similarity">
    <text evidence="1">Belongs to the peptidase S13 family.</text>
</comment>
<protein>
    <submittedName>
        <fullName evidence="4">D-alanyl-D-alanine carboxypeptidase/D-alanyl-D-alanine-endopeptidase</fullName>
        <ecNumber evidence="4">3.4.16.4</ecNumber>
    </submittedName>
</protein>
<reference evidence="5" key="1">
    <citation type="journal article" date="2019" name="Int. J. Syst. Evol. Microbiol.">
        <title>The Global Catalogue of Microorganisms (GCM) 10K type strain sequencing project: providing services to taxonomists for standard genome sequencing and annotation.</title>
        <authorList>
            <consortium name="The Broad Institute Genomics Platform"/>
            <consortium name="The Broad Institute Genome Sequencing Center for Infectious Disease"/>
            <person name="Wu L."/>
            <person name="Ma J."/>
        </authorList>
    </citation>
    <scope>NUCLEOTIDE SEQUENCE [LARGE SCALE GENOMIC DNA]</scope>
    <source>
        <strain evidence="5">DFY28</strain>
    </source>
</reference>
<dbReference type="Gene3D" id="3.40.710.10">
    <property type="entry name" value="DD-peptidase/beta-lactamase superfamily"/>
    <property type="match status" value="2"/>
</dbReference>
<name>A0ABW1R037_9ACTN</name>
<dbReference type="InterPro" id="IPR000667">
    <property type="entry name" value="Peptidase_S13"/>
</dbReference>
<dbReference type="RefSeq" id="WP_164878662.1">
    <property type="nucleotide sequence ID" value="NZ_CP034929.1"/>
</dbReference>
<dbReference type="EC" id="3.4.16.4" evidence="4"/>
<dbReference type="EMBL" id="JBHSQI010000005">
    <property type="protein sequence ID" value="MFC6153960.1"/>
    <property type="molecule type" value="Genomic_DNA"/>
</dbReference>
<dbReference type="Proteomes" id="UP001596098">
    <property type="component" value="Unassembled WGS sequence"/>
</dbReference>
<dbReference type="InterPro" id="IPR012338">
    <property type="entry name" value="Beta-lactam/transpept-like"/>
</dbReference>
<dbReference type="PANTHER" id="PTHR30023">
    <property type="entry name" value="D-ALANYL-D-ALANINE CARBOXYPEPTIDASE"/>
    <property type="match status" value="1"/>
</dbReference>
<proteinExistence type="inferred from homology"/>
<keyword evidence="4" id="KW-0645">Protease</keyword>
<keyword evidence="3" id="KW-0472">Membrane</keyword>
<keyword evidence="3" id="KW-1133">Transmembrane helix</keyword>
<dbReference type="PRINTS" id="PR00922">
    <property type="entry name" value="DADACBPTASE3"/>
</dbReference>
<evidence type="ECO:0000256" key="1">
    <source>
        <dbReference type="ARBA" id="ARBA00006096"/>
    </source>
</evidence>
<keyword evidence="5" id="KW-1185">Reference proteome</keyword>
<dbReference type="Pfam" id="PF02113">
    <property type="entry name" value="Peptidase_S13"/>
    <property type="match status" value="2"/>
</dbReference>
<dbReference type="NCBIfam" id="TIGR00666">
    <property type="entry name" value="PBP4"/>
    <property type="match status" value="1"/>
</dbReference>
<organism evidence="4 5">
    <name type="scientific">Nocardioides yefusunii</name>
    <dbReference type="NCBI Taxonomy" id="2500546"/>
    <lineage>
        <taxon>Bacteria</taxon>
        <taxon>Bacillati</taxon>
        <taxon>Actinomycetota</taxon>
        <taxon>Actinomycetes</taxon>
        <taxon>Propionibacteriales</taxon>
        <taxon>Nocardioidaceae</taxon>
        <taxon>Nocardioides</taxon>
    </lineage>
</organism>
<gene>
    <name evidence="4" type="primary">dacB</name>
    <name evidence="4" type="ORF">ACFPWU_09855</name>
</gene>